<dbReference type="PANTHER" id="PTHR13103:SF2">
    <property type="entry name" value="IQCJ-SCHIP1 READTHROUGH TRANSCRIPT PROTEIN-RELATED"/>
    <property type="match status" value="1"/>
</dbReference>
<dbReference type="InterPro" id="IPR039045">
    <property type="entry name" value="SCHIP_1"/>
</dbReference>
<evidence type="ECO:0000313" key="2">
    <source>
        <dbReference type="Proteomes" id="UP000095283"/>
    </source>
</evidence>
<accession>A0A1I7XLB8</accession>
<dbReference type="WBParaSite" id="Hba_18324">
    <property type="protein sequence ID" value="Hba_18324"/>
    <property type="gene ID" value="Hba_18324"/>
</dbReference>
<feature type="compositionally biased region" description="Low complexity" evidence="1">
    <location>
        <begin position="94"/>
        <end position="107"/>
    </location>
</feature>
<name>A0A1I7XLB8_HETBA</name>
<keyword evidence="2" id="KW-1185">Reference proteome</keyword>
<feature type="compositionally biased region" description="Polar residues" evidence="1">
    <location>
        <begin position="123"/>
        <end position="138"/>
    </location>
</feature>
<reference evidence="3" key="1">
    <citation type="submission" date="2016-11" db="UniProtKB">
        <authorList>
            <consortium name="WormBaseParasite"/>
        </authorList>
    </citation>
    <scope>IDENTIFICATION</scope>
</reference>
<organism evidence="2 3">
    <name type="scientific">Heterorhabditis bacteriophora</name>
    <name type="common">Entomopathogenic nematode worm</name>
    <dbReference type="NCBI Taxonomy" id="37862"/>
    <lineage>
        <taxon>Eukaryota</taxon>
        <taxon>Metazoa</taxon>
        <taxon>Ecdysozoa</taxon>
        <taxon>Nematoda</taxon>
        <taxon>Chromadorea</taxon>
        <taxon>Rhabditida</taxon>
        <taxon>Rhabditina</taxon>
        <taxon>Rhabditomorpha</taxon>
        <taxon>Strongyloidea</taxon>
        <taxon>Heterorhabditidae</taxon>
        <taxon>Heterorhabditis</taxon>
    </lineage>
</organism>
<dbReference type="GO" id="GO:0030054">
    <property type="term" value="C:cell junction"/>
    <property type="evidence" value="ECO:0007669"/>
    <property type="project" value="TreeGrafter"/>
</dbReference>
<proteinExistence type="predicted"/>
<evidence type="ECO:0000256" key="1">
    <source>
        <dbReference type="SAM" id="MobiDB-lite"/>
    </source>
</evidence>
<evidence type="ECO:0000313" key="3">
    <source>
        <dbReference type="WBParaSite" id="Hba_18324"/>
    </source>
</evidence>
<dbReference type="AlphaFoldDB" id="A0A1I7XLB8"/>
<feature type="compositionally biased region" description="Polar residues" evidence="1">
    <location>
        <begin position="36"/>
        <end position="45"/>
    </location>
</feature>
<feature type="region of interest" description="Disordered" evidence="1">
    <location>
        <begin position="20"/>
        <end position="45"/>
    </location>
</feature>
<protein>
    <submittedName>
        <fullName evidence="3">SCHIP-1 domain-containing protein</fullName>
    </submittedName>
</protein>
<feature type="region of interest" description="Disordered" evidence="1">
    <location>
        <begin position="92"/>
        <end position="156"/>
    </location>
</feature>
<dbReference type="GO" id="GO:0005886">
    <property type="term" value="C:plasma membrane"/>
    <property type="evidence" value="ECO:0007669"/>
    <property type="project" value="TreeGrafter"/>
</dbReference>
<dbReference type="GO" id="GO:0035332">
    <property type="term" value="P:positive regulation of hippo signaling"/>
    <property type="evidence" value="ECO:0007669"/>
    <property type="project" value="TreeGrafter"/>
</dbReference>
<dbReference type="PANTHER" id="PTHR13103">
    <property type="entry name" value="SCHWANNOMIN INTERACTING PROTEIN 1"/>
    <property type="match status" value="1"/>
</dbReference>
<dbReference type="Proteomes" id="UP000095283">
    <property type="component" value="Unplaced"/>
</dbReference>
<sequence length="367" mass="41263">MQQLNRSSAVHLSTFDDLSSDLDEQTSQDGGIHSDSGVSTMNSISANDFNMRPTVRRNSLERILLSEHNNNYPDNIDVVKLLKLKSVDDTEQHSNSSSLESLNSLENHQGSQERDEVDGGSGSTSCSEDSFEMSSTCSVREMDTSPEQSPLRKGYGMISTYPHTPIDSNEVACDLSSISGTSTGILESTLSCSEEKQRNPNRLLIRPPPSSISVDSFMVKNSNIQAIRESIDQELNSLDTGLPNLDFDKLEKQLATAAREREDHERKLLGEEVRRRLALQVDFSCGPSPSVNTRPQRSNLAMRLQTAMNLQILVVHVHLLKVLKYFEKRLRIKKFLIHRRALLREETKRVILKSKSSAQDCLNIYRR</sequence>